<reference evidence="2 3" key="1">
    <citation type="submission" date="2018-07" db="EMBL/GenBank/DDBJ databases">
        <title>Leeuwenhoekiella genomics.</title>
        <authorList>
            <person name="Tahon G."/>
            <person name="Willems A."/>
        </authorList>
    </citation>
    <scope>NUCLEOTIDE SEQUENCE [LARGE SCALE GENOMIC DNA]</scope>
    <source>
        <strain evidence="2 3">LMG 22550</strain>
    </source>
</reference>
<evidence type="ECO:0000259" key="1">
    <source>
        <dbReference type="PROSITE" id="PS50280"/>
    </source>
</evidence>
<dbReference type="CDD" id="cd08161">
    <property type="entry name" value="SET"/>
    <property type="match status" value="1"/>
</dbReference>
<evidence type="ECO:0000313" key="3">
    <source>
        <dbReference type="Proteomes" id="UP000289238"/>
    </source>
</evidence>
<dbReference type="Proteomes" id="UP000289238">
    <property type="component" value="Unassembled WGS sequence"/>
</dbReference>
<dbReference type="InterPro" id="IPR046341">
    <property type="entry name" value="SET_dom_sf"/>
</dbReference>
<keyword evidence="3" id="KW-1185">Reference proteome</keyword>
<sequence length="205" mass="23618">MIHPHTEIRFINEIIGHGVVATKFIPAGTITWALDRLDREFTPGEFDKLDPLYQNILETYSYRNKLGNLVLCWDNGRFVNHSFKSNCLSTAYDFEIAIRDIHPGEQLTDDYGYLNVTEPFTGIDEGTTRKTVYPDDLLNYASQWDEQVKAVFDDILEVEQPLGSLLSKEVWNTINLIKSRKIEMASIAENYYNPSNLINHQLIID</sequence>
<dbReference type="AlphaFoldDB" id="A0A4Q0P1W2"/>
<dbReference type="Pfam" id="PF00856">
    <property type="entry name" value="SET"/>
    <property type="match status" value="1"/>
</dbReference>
<dbReference type="PROSITE" id="PS50280">
    <property type="entry name" value="SET"/>
    <property type="match status" value="1"/>
</dbReference>
<name>A0A4Q0P1W2_9FLAO</name>
<proteinExistence type="predicted"/>
<organism evidence="2 3">
    <name type="scientific">Leeuwenhoekiella aequorea</name>
    <dbReference type="NCBI Taxonomy" id="283736"/>
    <lineage>
        <taxon>Bacteria</taxon>
        <taxon>Pseudomonadati</taxon>
        <taxon>Bacteroidota</taxon>
        <taxon>Flavobacteriia</taxon>
        <taxon>Flavobacteriales</taxon>
        <taxon>Flavobacteriaceae</taxon>
        <taxon>Leeuwenhoekiella</taxon>
    </lineage>
</organism>
<protein>
    <recommendedName>
        <fullName evidence="1">SET domain-containing protein</fullName>
    </recommendedName>
</protein>
<dbReference type="RefSeq" id="WP_128758791.1">
    <property type="nucleotide sequence ID" value="NZ_QOVM01000008.1"/>
</dbReference>
<dbReference type="InterPro" id="IPR001214">
    <property type="entry name" value="SET_dom"/>
</dbReference>
<dbReference type="EMBL" id="QOVM01000008">
    <property type="protein sequence ID" value="RXG20500.1"/>
    <property type="molecule type" value="Genomic_DNA"/>
</dbReference>
<dbReference type="SUPFAM" id="SSF82199">
    <property type="entry name" value="SET domain"/>
    <property type="match status" value="1"/>
</dbReference>
<comment type="caution">
    <text evidence="2">The sequence shown here is derived from an EMBL/GenBank/DDBJ whole genome shotgun (WGS) entry which is preliminary data.</text>
</comment>
<evidence type="ECO:0000313" key="2">
    <source>
        <dbReference type="EMBL" id="RXG20500.1"/>
    </source>
</evidence>
<gene>
    <name evidence="2" type="ORF">DSM00_3050</name>
</gene>
<dbReference type="Gene3D" id="2.170.270.10">
    <property type="entry name" value="SET domain"/>
    <property type="match status" value="1"/>
</dbReference>
<dbReference type="OrthoDB" id="166979at2"/>
<feature type="domain" description="SET" evidence="1">
    <location>
        <begin position="4"/>
        <end position="112"/>
    </location>
</feature>
<accession>A0A4Q0P1W2</accession>